<proteinExistence type="predicted"/>
<dbReference type="InterPro" id="IPR043132">
    <property type="entry name" value="BCAT-like_C"/>
</dbReference>
<dbReference type="InterPro" id="IPR043131">
    <property type="entry name" value="BCAT-like_N"/>
</dbReference>
<dbReference type="Proteomes" id="UP000239861">
    <property type="component" value="Unassembled WGS sequence"/>
</dbReference>
<dbReference type="InterPro" id="IPR001544">
    <property type="entry name" value="Aminotrans_IV"/>
</dbReference>
<reference evidence="1 2" key="1">
    <citation type="submission" date="2018-02" db="EMBL/GenBank/DDBJ databases">
        <title>Subsurface microbial communities from deep shales in Ohio and West Virginia, USA.</title>
        <authorList>
            <person name="Wrighton K."/>
        </authorList>
    </citation>
    <scope>NUCLEOTIDE SEQUENCE [LARGE SCALE GENOMIC DNA]</scope>
    <source>
        <strain evidence="1 2">MARC-MIP3H16</strain>
    </source>
</reference>
<dbReference type="SUPFAM" id="SSF56752">
    <property type="entry name" value="D-aminoacid aminotransferase-like PLP-dependent enzymes"/>
    <property type="match status" value="1"/>
</dbReference>
<dbReference type="RefSeq" id="WP_104412057.1">
    <property type="nucleotide sequence ID" value="NZ_PTIW01000008.1"/>
</dbReference>
<dbReference type="Gene3D" id="3.30.470.10">
    <property type="match status" value="1"/>
</dbReference>
<accession>A0AB36ZVY8</accession>
<gene>
    <name evidence="1" type="ORF">B0F89_10886</name>
</gene>
<dbReference type="AlphaFoldDB" id="A0AB36ZVY8"/>
<keyword evidence="1" id="KW-0456">Lyase</keyword>
<dbReference type="Pfam" id="PF01063">
    <property type="entry name" value="Aminotran_4"/>
    <property type="match status" value="1"/>
</dbReference>
<dbReference type="EMBL" id="PTIW01000008">
    <property type="protein sequence ID" value="PPK61694.1"/>
    <property type="molecule type" value="Genomic_DNA"/>
</dbReference>
<name>A0AB36ZVY8_9BACT</name>
<dbReference type="InterPro" id="IPR036038">
    <property type="entry name" value="Aminotransferase-like"/>
</dbReference>
<protein>
    <submittedName>
        <fullName evidence="1">4-amino-4-deoxychorismate lyase</fullName>
    </submittedName>
</protein>
<dbReference type="GO" id="GO:0016829">
    <property type="term" value="F:lyase activity"/>
    <property type="evidence" value="ECO:0007669"/>
    <property type="project" value="UniProtKB-KW"/>
</dbReference>
<comment type="caution">
    <text evidence="1">The sequence shown here is derived from an EMBL/GenBank/DDBJ whole genome shotgun (WGS) entry which is preliminary data.</text>
</comment>
<organism evidence="1 2">
    <name type="scientific">Malaciobacter marinus</name>
    <dbReference type="NCBI Taxonomy" id="505249"/>
    <lineage>
        <taxon>Bacteria</taxon>
        <taxon>Pseudomonadati</taxon>
        <taxon>Campylobacterota</taxon>
        <taxon>Epsilonproteobacteria</taxon>
        <taxon>Campylobacterales</taxon>
        <taxon>Arcobacteraceae</taxon>
        <taxon>Malaciobacter</taxon>
    </lineage>
</organism>
<evidence type="ECO:0000313" key="1">
    <source>
        <dbReference type="EMBL" id="PPK61694.1"/>
    </source>
</evidence>
<sequence length="191" mass="22724">MSEAINYFETVKCEDYEVFNLTYHNKRIAKTIAKNFDLSEYITPLNEKLLRCKIVYNSDEIIDIKYFEYKKKDIRNFKIIKDDKIEYSKKYLNRDSLNKLFEQKESCDEIMIFKNSLLTDTSIANIAIYYDNSWITPKKPLLNGTTRQRYINSGFLKEADITLKMLKESKKIALLNAMIDFDILEDYSLYS</sequence>
<evidence type="ECO:0000313" key="2">
    <source>
        <dbReference type="Proteomes" id="UP000239861"/>
    </source>
</evidence>
<dbReference type="Gene3D" id="3.20.10.10">
    <property type="entry name" value="D-amino Acid Aminotransferase, subunit A, domain 2"/>
    <property type="match status" value="1"/>
</dbReference>